<evidence type="ECO:0000256" key="6">
    <source>
        <dbReference type="SAM" id="Phobius"/>
    </source>
</evidence>
<dbReference type="Gene3D" id="1.20.1070.10">
    <property type="entry name" value="Rhodopsin 7-helix transmembrane proteins"/>
    <property type="match status" value="1"/>
</dbReference>
<keyword evidence="2 6" id="KW-0812">Transmembrane</keyword>
<evidence type="ECO:0000256" key="5">
    <source>
        <dbReference type="SAM" id="MobiDB-lite"/>
    </source>
</evidence>
<feature type="transmembrane region" description="Helical" evidence="6">
    <location>
        <begin position="171"/>
        <end position="195"/>
    </location>
</feature>
<feature type="compositionally biased region" description="Polar residues" evidence="5">
    <location>
        <begin position="456"/>
        <end position="466"/>
    </location>
</feature>
<reference evidence="7" key="1">
    <citation type="submission" date="2022-07" db="EMBL/GenBank/DDBJ databases">
        <title>Phylogenomic reconstructions and comparative analyses of Kickxellomycotina fungi.</title>
        <authorList>
            <person name="Reynolds N.K."/>
            <person name="Stajich J.E."/>
            <person name="Barry K."/>
            <person name="Grigoriev I.V."/>
            <person name="Crous P."/>
            <person name="Smith M.E."/>
        </authorList>
    </citation>
    <scope>NUCLEOTIDE SEQUENCE</scope>
    <source>
        <strain evidence="7">RSA 1196</strain>
    </source>
</reference>
<keyword evidence="3 6" id="KW-1133">Transmembrane helix</keyword>
<proteinExistence type="predicted"/>
<feature type="transmembrane region" description="Helical" evidence="6">
    <location>
        <begin position="54"/>
        <end position="74"/>
    </location>
</feature>
<dbReference type="AlphaFoldDB" id="A0A9W8ALH0"/>
<feature type="compositionally biased region" description="Basic and acidic residues" evidence="5">
    <location>
        <begin position="622"/>
        <end position="635"/>
    </location>
</feature>
<evidence type="ECO:0000256" key="3">
    <source>
        <dbReference type="ARBA" id="ARBA00022989"/>
    </source>
</evidence>
<organism evidence="7 8">
    <name type="scientific">Dispira parvispora</name>
    <dbReference type="NCBI Taxonomy" id="1520584"/>
    <lineage>
        <taxon>Eukaryota</taxon>
        <taxon>Fungi</taxon>
        <taxon>Fungi incertae sedis</taxon>
        <taxon>Zoopagomycota</taxon>
        <taxon>Kickxellomycotina</taxon>
        <taxon>Dimargaritomycetes</taxon>
        <taxon>Dimargaritales</taxon>
        <taxon>Dimargaritaceae</taxon>
        <taxon>Dispira</taxon>
    </lineage>
</organism>
<evidence type="ECO:0000313" key="8">
    <source>
        <dbReference type="Proteomes" id="UP001150925"/>
    </source>
</evidence>
<feature type="transmembrane region" description="Helical" evidence="6">
    <location>
        <begin position="126"/>
        <end position="151"/>
    </location>
</feature>
<feature type="region of interest" description="Disordered" evidence="5">
    <location>
        <begin position="452"/>
        <end position="471"/>
    </location>
</feature>
<feature type="transmembrane region" description="Helical" evidence="6">
    <location>
        <begin position="20"/>
        <end position="42"/>
    </location>
</feature>
<accession>A0A9W8ALH0</accession>
<evidence type="ECO:0000313" key="7">
    <source>
        <dbReference type="EMBL" id="KAJ1958366.1"/>
    </source>
</evidence>
<dbReference type="GO" id="GO:0004930">
    <property type="term" value="F:G protein-coupled receptor activity"/>
    <property type="evidence" value="ECO:0007669"/>
    <property type="project" value="TreeGrafter"/>
</dbReference>
<feature type="region of interest" description="Disordered" evidence="5">
    <location>
        <begin position="479"/>
        <end position="500"/>
    </location>
</feature>
<feature type="transmembrane region" description="Helical" evidence="6">
    <location>
        <begin position="308"/>
        <end position="327"/>
    </location>
</feature>
<evidence type="ECO:0008006" key="9">
    <source>
        <dbReference type="Google" id="ProtNLM"/>
    </source>
</evidence>
<gene>
    <name evidence="7" type="ORF">IWQ62_004911</name>
</gene>
<evidence type="ECO:0000256" key="2">
    <source>
        <dbReference type="ARBA" id="ARBA00022692"/>
    </source>
</evidence>
<comment type="caution">
    <text evidence="7">The sequence shown here is derived from an EMBL/GenBank/DDBJ whole genome shotgun (WGS) entry which is preliminary data.</text>
</comment>
<dbReference type="GO" id="GO:0005886">
    <property type="term" value="C:plasma membrane"/>
    <property type="evidence" value="ECO:0007669"/>
    <property type="project" value="TreeGrafter"/>
</dbReference>
<evidence type="ECO:0000256" key="4">
    <source>
        <dbReference type="ARBA" id="ARBA00023136"/>
    </source>
</evidence>
<feature type="transmembrane region" description="Helical" evidence="6">
    <location>
        <begin position="89"/>
        <end position="114"/>
    </location>
</feature>
<comment type="subcellular location">
    <subcellularLocation>
        <location evidence="1">Membrane</location>
        <topology evidence="1">Multi-pass membrane protein</topology>
    </subcellularLocation>
</comment>
<dbReference type="PANTHER" id="PTHR23112">
    <property type="entry name" value="G PROTEIN-COUPLED RECEPTOR 157-RELATED"/>
    <property type="match status" value="1"/>
</dbReference>
<evidence type="ECO:0000256" key="1">
    <source>
        <dbReference type="ARBA" id="ARBA00004141"/>
    </source>
</evidence>
<keyword evidence="8" id="KW-1185">Reference proteome</keyword>
<dbReference type="EMBL" id="JANBPY010001800">
    <property type="protein sequence ID" value="KAJ1958366.1"/>
    <property type="molecule type" value="Genomic_DNA"/>
</dbReference>
<feature type="transmembrane region" description="Helical" evidence="6">
    <location>
        <begin position="339"/>
        <end position="360"/>
    </location>
</feature>
<dbReference type="PANTHER" id="PTHR23112:SF0">
    <property type="entry name" value="TRANSMEMBRANE PROTEIN 116"/>
    <property type="match status" value="1"/>
</dbReference>
<dbReference type="Proteomes" id="UP001150925">
    <property type="component" value="Unassembled WGS sequence"/>
</dbReference>
<sequence length="635" mass="69464">MLQSTLVPLTREEAALLGQTARITNSISIVVCFVMIVVFWAIRHFIPTISNRVILRLTFYVGIVDMGYAIFQIVQNNFISPSPLCTTSAWAIVFFNLLSTFLKVLVAVHLQLVFLNHITQARKYEWGYMLAAVAVATLCSVSPFVAGMYGWEPSQWFCWFRFDGSPASLLWQWLAYYMWLTLSVIYCLVIVLLVWRHIAKVESEIQNVIHIPGAVDLDPPLTLSPPLNDLEAYRITGSPHLSHQTVLDHPLGQPATFPTATDYRGPTDEPVTSLNPSFLGPGGGGRNYSEGNLAEKSETLARLCLRRVIWYPMIPVITQTAIIANAFCNYSNHTINIPLYITATALAGLQGFLTGVVFAFDPSVRRAYSRLITHLRERYYFQYSLLQCQDPKSLSTLDLPCREEPWQSLSYASDGCPLVNVSTTSVIASAPSSAAVGGLDEDNVRGTVHADLLSTPADSGSGTQSEKVVGNPLKSANDKCLNVEGHDGTSSSPPGFCSSKELGNPISQVGEKTDMWAVSSPHTLCSSYSLHTPSVVADDVLPRRVSKRQPSITTFPPLLCYSSINGGMGSPLSLTPPPSLVDHPSPFGGRRASSHSNPLLLHRLPLLIPTAQRDSAAVPNRVTDRTMSARDGRTG</sequence>
<dbReference type="GO" id="GO:0007189">
    <property type="term" value="P:adenylate cyclase-activating G protein-coupled receptor signaling pathway"/>
    <property type="evidence" value="ECO:0007669"/>
    <property type="project" value="TreeGrafter"/>
</dbReference>
<keyword evidence="4 6" id="KW-0472">Membrane</keyword>
<feature type="region of interest" description="Disordered" evidence="5">
    <location>
        <begin position="612"/>
        <end position="635"/>
    </location>
</feature>
<protein>
    <recommendedName>
        <fullName evidence="9">G-protein coupled receptors family 2 profile 2 domain-containing protein</fullName>
    </recommendedName>
</protein>
<name>A0A9W8ALH0_9FUNG</name>
<dbReference type="OrthoDB" id="3251871at2759"/>